<dbReference type="OrthoDB" id="673459at2"/>
<gene>
    <name evidence="1" type="ORF">CLV59_109245</name>
</gene>
<dbReference type="EMBL" id="QLMA01000009">
    <property type="protein sequence ID" value="RAJ75631.1"/>
    <property type="molecule type" value="Genomic_DNA"/>
</dbReference>
<evidence type="ECO:0008006" key="3">
    <source>
        <dbReference type="Google" id="ProtNLM"/>
    </source>
</evidence>
<sequence>MNFIYKFDTIIKHHSNFLYERLQEPKSEKEILKILDDLGIKDSLARTQLVELYSWKDGVAYDTTEYTNLYNFTGRGVLLPLSFVQDLYNLNGNGSWEVGTIPIFGNYKGDYLFYDTNSKSINYNMILLYSKSSLSISPMMTFYDSIESMFHTNIECFKSGAFQYIDGKGLIVDVEKMFDISRQLNPKSQYWQ</sequence>
<dbReference type="RefSeq" id="WP_111594783.1">
    <property type="nucleotide sequence ID" value="NZ_QLMA01000009.1"/>
</dbReference>
<dbReference type="Proteomes" id="UP000249819">
    <property type="component" value="Unassembled WGS sequence"/>
</dbReference>
<reference evidence="1 2" key="1">
    <citation type="submission" date="2018-06" db="EMBL/GenBank/DDBJ databases">
        <title>Genomic Encyclopedia of Archaeal and Bacterial Type Strains, Phase II (KMG-II): from individual species to whole genera.</title>
        <authorList>
            <person name="Goeker M."/>
        </authorList>
    </citation>
    <scope>NUCLEOTIDE SEQUENCE [LARGE SCALE GENOMIC DNA]</scope>
    <source>
        <strain evidence="1 2">DSM 29821</strain>
    </source>
</reference>
<name>A0A327VWS4_9BACT</name>
<keyword evidence="2" id="KW-1185">Reference proteome</keyword>
<protein>
    <recommendedName>
        <fullName evidence="3">SUKH superfamily protein</fullName>
    </recommendedName>
</protein>
<organism evidence="1 2">
    <name type="scientific">Chitinophaga dinghuensis</name>
    <dbReference type="NCBI Taxonomy" id="1539050"/>
    <lineage>
        <taxon>Bacteria</taxon>
        <taxon>Pseudomonadati</taxon>
        <taxon>Bacteroidota</taxon>
        <taxon>Chitinophagia</taxon>
        <taxon>Chitinophagales</taxon>
        <taxon>Chitinophagaceae</taxon>
        <taxon>Chitinophaga</taxon>
    </lineage>
</organism>
<proteinExistence type="predicted"/>
<evidence type="ECO:0000313" key="1">
    <source>
        <dbReference type="EMBL" id="RAJ75631.1"/>
    </source>
</evidence>
<comment type="caution">
    <text evidence="1">The sequence shown here is derived from an EMBL/GenBank/DDBJ whole genome shotgun (WGS) entry which is preliminary data.</text>
</comment>
<evidence type="ECO:0000313" key="2">
    <source>
        <dbReference type="Proteomes" id="UP000249819"/>
    </source>
</evidence>
<dbReference type="AlphaFoldDB" id="A0A327VWS4"/>
<accession>A0A327VWS4</accession>